<feature type="region of interest" description="Disordered" evidence="5">
    <location>
        <begin position="55"/>
        <end position="86"/>
    </location>
</feature>
<dbReference type="SMART" id="SM00355">
    <property type="entry name" value="ZnF_C2H2"/>
    <property type="match status" value="3"/>
</dbReference>
<dbReference type="FunFam" id="3.30.160.60:FF:000515">
    <property type="entry name" value="early growth response protein 4"/>
    <property type="match status" value="1"/>
</dbReference>
<evidence type="ECO:0000256" key="5">
    <source>
        <dbReference type="SAM" id="MobiDB-lite"/>
    </source>
</evidence>
<evidence type="ECO:0000259" key="6">
    <source>
        <dbReference type="PROSITE" id="PS50157"/>
    </source>
</evidence>
<dbReference type="PROSITE" id="PS50157">
    <property type="entry name" value="ZINC_FINGER_C2H2_2"/>
    <property type="match status" value="3"/>
</dbReference>
<name>A0A7J7JBZ0_BUGNE</name>
<dbReference type="PANTHER" id="PTHR23235">
    <property type="entry name" value="KRUEPPEL-LIKE TRANSCRIPTION FACTOR"/>
    <property type="match status" value="1"/>
</dbReference>
<sequence length="220" mass="24856">MSYQPMSSAYPQPPYLPLPQSAPVEQYCNGSTSPNYSYSQCIKREPYDYCETGGFHSSAPSSPDSSTDTHEFSGSSRPAALHPCKTPPHERPYACPMETCERRFSRSDELTRHIRIHTGQKPFQCKICMRAFSRSDHLTTHVRTHTGEKPFSCDVCGRKFARSDEKKRHSKVHIKQRVKKERMAAAAQGVPVSMTTDVHSSSCHSWPHTNMNISIQNSFS</sequence>
<dbReference type="InterPro" id="IPR013087">
    <property type="entry name" value="Znf_C2H2_type"/>
</dbReference>
<gene>
    <name evidence="7" type="ORF">EB796_017911</name>
</gene>
<dbReference type="Proteomes" id="UP000593567">
    <property type="component" value="Unassembled WGS sequence"/>
</dbReference>
<evidence type="ECO:0000313" key="8">
    <source>
        <dbReference type="Proteomes" id="UP000593567"/>
    </source>
</evidence>
<keyword evidence="1" id="KW-0479">Metal-binding</keyword>
<dbReference type="EMBL" id="VXIV02002664">
    <property type="protein sequence ID" value="KAF6023779.1"/>
    <property type="molecule type" value="Genomic_DNA"/>
</dbReference>
<dbReference type="GO" id="GO:0000978">
    <property type="term" value="F:RNA polymerase II cis-regulatory region sequence-specific DNA binding"/>
    <property type="evidence" value="ECO:0007669"/>
    <property type="project" value="TreeGrafter"/>
</dbReference>
<comment type="caution">
    <text evidence="7">The sequence shown here is derived from an EMBL/GenBank/DDBJ whole genome shotgun (WGS) entry which is preliminary data.</text>
</comment>
<evidence type="ECO:0000256" key="4">
    <source>
        <dbReference type="PROSITE-ProRule" id="PRU00042"/>
    </source>
</evidence>
<evidence type="ECO:0000256" key="3">
    <source>
        <dbReference type="ARBA" id="ARBA00022833"/>
    </source>
</evidence>
<keyword evidence="3" id="KW-0862">Zinc</keyword>
<feature type="domain" description="C2H2-type" evidence="6">
    <location>
        <begin position="93"/>
        <end position="122"/>
    </location>
</feature>
<dbReference type="AlphaFoldDB" id="A0A7J7JBZ0"/>
<organism evidence="7 8">
    <name type="scientific">Bugula neritina</name>
    <name type="common">Brown bryozoan</name>
    <name type="synonym">Sertularia neritina</name>
    <dbReference type="NCBI Taxonomy" id="10212"/>
    <lineage>
        <taxon>Eukaryota</taxon>
        <taxon>Metazoa</taxon>
        <taxon>Spiralia</taxon>
        <taxon>Lophotrochozoa</taxon>
        <taxon>Bryozoa</taxon>
        <taxon>Gymnolaemata</taxon>
        <taxon>Cheilostomatida</taxon>
        <taxon>Flustrina</taxon>
        <taxon>Buguloidea</taxon>
        <taxon>Bugulidae</taxon>
        <taxon>Bugula</taxon>
    </lineage>
</organism>
<feature type="compositionally biased region" description="Low complexity" evidence="5">
    <location>
        <begin position="56"/>
        <end position="66"/>
    </location>
</feature>
<reference evidence="7" key="1">
    <citation type="submission" date="2020-06" db="EMBL/GenBank/DDBJ databases">
        <title>Draft genome of Bugula neritina, a colonial animal packing powerful symbionts and potential medicines.</title>
        <authorList>
            <person name="Rayko M."/>
        </authorList>
    </citation>
    <scope>NUCLEOTIDE SEQUENCE [LARGE SCALE GENOMIC DNA]</scope>
    <source>
        <strain evidence="7">Kwan_BN1</strain>
    </source>
</reference>
<feature type="domain" description="C2H2-type" evidence="6">
    <location>
        <begin position="151"/>
        <end position="178"/>
    </location>
</feature>
<dbReference type="GO" id="GO:0008270">
    <property type="term" value="F:zinc ion binding"/>
    <property type="evidence" value="ECO:0007669"/>
    <property type="project" value="UniProtKB-KW"/>
</dbReference>
<evidence type="ECO:0000256" key="2">
    <source>
        <dbReference type="ARBA" id="ARBA00022771"/>
    </source>
</evidence>
<dbReference type="SUPFAM" id="SSF57667">
    <property type="entry name" value="beta-beta-alpha zinc fingers"/>
    <property type="match status" value="2"/>
</dbReference>
<proteinExistence type="predicted"/>
<feature type="domain" description="C2H2-type" evidence="6">
    <location>
        <begin position="123"/>
        <end position="150"/>
    </location>
</feature>
<dbReference type="InterPro" id="IPR036236">
    <property type="entry name" value="Znf_C2H2_sf"/>
</dbReference>
<keyword evidence="2 4" id="KW-0863">Zinc-finger</keyword>
<accession>A0A7J7JBZ0</accession>
<dbReference type="Pfam" id="PF00096">
    <property type="entry name" value="zf-C2H2"/>
    <property type="match status" value="3"/>
</dbReference>
<protein>
    <submittedName>
        <fullName evidence="7">BIN3</fullName>
    </submittedName>
</protein>
<dbReference type="OrthoDB" id="3437960at2759"/>
<dbReference type="Gene3D" id="3.30.160.60">
    <property type="entry name" value="Classic Zinc Finger"/>
    <property type="match status" value="3"/>
</dbReference>
<dbReference type="GO" id="GO:0000981">
    <property type="term" value="F:DNA-binding transcription factor activity, RNA polymerase II-specific"/>
    <property type="evidence" value="ECO:0007669"/>
    <property type="project" value="TreeGrafter"/>
</dbReference>
<evidence type="ECO:0000313" key="7">
    <source>
        <dbReference type="EMBL" id="KAF6023779.1"/>
    </source>
</evidence>
<dbReference type="PROSITE" id="PS00028">
    <property type="entry name" value="ZINC_FINGER_C2H2_1"/>
    <property type="match status" value="3"/>
</dbReference>
<dbReference type="PANTHER" id="PTHR23235:SF60">
    <property type="entry name" value="STRIPE, ISOFORM D"/>
    <property type="match status" value="1"/>
</dbReference>
<keyword evidence="8" id="KW-1185">Reference proteome</keyword>
<evidence type="ECO:0000256" key="1">
    <source>
        <dbReference type="ARBA" id="ARBA00022723"/>
    </source>
</evidence>